<evidence type="ECO:0000313" key="4">
    <source>
        <dbReference type="Proteomes" id="UP000478052"/>
    </source>
</evidence>
<dbReference type="PANTHER" id="PTHR47611">
    <property type="entry name" value="HAT DIMERISATION DOMAIN, C-TERMINAL"/>
    <property type="match status" value="1"/>
</dbReference>
<feature type="transmembrane region" description="Helical" evidence="1">
    <location>
        <begin position="66"/>
        <end position="88"/>
    </location>
</feature>
<comment type="caution">
    <text evidence="3">The sequence shown here is derived from an EMBL/GenBank/DDBJ whole genome shotgun (WGS) entry which is preliminary data.</text>
</comment>
<dbReference type="SUPFAM" id="SSF53098">
    <property type="entry name" value="Ribonuclease H-like"/>
    <property type="match status" value="1"/>
</dbReference>
<evidence type="ECO:0000313" key="3">
    <source>
        <dbReference type="EMBL" id="KAF0762014.1"/>
    </source>
</evidence>
<proteinExistence type="predicted"/>
<dbReference type="GO" id="GO:0046983">
    <property type="term" value="F:protein dimerization activity"/>
    <property type="evidence" value="ECO:0007669"/>
    <property type="project" value="InterPro"/>
</dbReference>
<sequence length="105" mass="12550">MSYLNRTKNPLNFWKQHKNTYFELNMLQLKYLCVPAMSVPLERAFSKTGQITNDCRIRLHPINLDYIVFLNSNINLLILYFVLILILYRFEIFCIMDCGANVFYN</sequence>
<evidence type="ECO:0000256" key="1">
    <source>
        <dbReference type="SAM" id="Phobius"/>
    </source>
</evidence>
<protein>
    <submittedName>
        <fullName evidence="3">Zinc finger BED domain-containing protein 1-like</fullName>
    </submittedName>
</protein>
<dbReference type="Pfam" id="PF05699">
    <property type="entry name" value="Dimer_Tnp_hAT"/>
    <property type="match status" value="1"/>
</dbReference>
<gene>
    <name evidence="3" type="ORF">FWK35_00011977</name>
</gene>
<dbReference type="Proteomes" id="UP000478052">
    <property type="component" value="Unassembled WGS sequence"/>
</dbReference>
<keyword evidence="1" id="KW-0812">Transmembrane</keyword>
<keyword evidence="1" id="KW-0472">Membrane</keyword>
<keyword evidence="4" id="KW-1185">Reference proteome</keyword>
<feature type="domain" description="HAT C-terminal dimerisation" evidence="2">
    <location>
        <begin position="8"/>
        <end position="74"/>
    </location>
</feature>
<organism evidence="3 4">
    <name type="scientific">Aphis craccivora</name>
    <name type="common">Cowpea aphid</name>
    <dbReference type="NCBI Taxonomy" id="307492"/>
    <lineage>
        <taxon>Eukaryota</taxon>
        <taxon>Metazoa</taxon>
        <taxon>Ecdysozoa</taxon>
        <taxon>Arthropoda</taxon>
        <taxon>Hexapoda</taxon>
        <taxon>Insecta</taxon>
        <taxon>Pterygota</taxon>
        <taxon>Neoptera</taxon>
        <taxon>Paraneoptera</taxon>
        <taxon>Hemiptera</taxon>
        <taxon>Sternorrhyncha</taxon>
        <taxon>Aphidomorpha</taxon>
        <taxon>Aphidoidea</taxon>
        <taxon>Aphididae</taxon>
        <taxon>Aphidini</taxon>
        <taxon>Aphis</taxon>
        <taxon>Aphis</taxon>
    </lineage>
</organism>
<accession>A0A6G0YVJ6</accession>
<keyword evidence="1" id="KW-1133">Transmembrane helix</keyword>
<name>A0A6G0YVJ6_APHCR</name>
<reference evidence="3 4" key="1">
    <citation type="submission" date="2019-08" db="EMBL/GenBank/DDBJ databases">
        <title>Whole genome of Aphis craccivora.</title>
        <authorList>
            <person name="Voronova N.V."/>
            <person name="Shulinski R.S."/>
            <person name="Bandarenka Y.V."/>
            <person name="Zhorov D.G."/>
            <person name="Warner D."/>
        </authorList>
    </citation>
    <scope>NUCLEOTIDE SEQUENCE [LARGE SCALE GENOMIC DNA]</scope>
    <source>
        <strain evidence="3">180601</strain>
        <tissue evidence="3">Whole Body</tissue>
    </source>
</reference>
<dbReference type="OrthoDB" id="10051975at2759"/>
<dbReference type="PANTHER" id="PTHR47611:SF3">
    <property type="entry name" value="HAT C-TERMINAL DIMERISATION DOMAIN-CONTAINING PROTEIN"/>
    <property type="match status" value="1"/>
</dbReference>
<dbReference type="InterPro" id="IPR008906">
    <property type="entry name" value="HATC_C_dom"/>
</dbReference>
<evidence type="ECO:0000259" key="2">
    <source>
        <dbReference type="Pfam" id="PF05699"/>
    </source>
</evidence>
<dbReference type="InterPro" id="IPR012337">
    <property type="entry name" value="RNaseH-like_sf"/>
</dbReference>
<dbReference type="AlphaFoldDB" id="A0A6G0YVJ6"/>
<dbReference type="EMBL" id="VUJU01002244">
    <property type="protein sequence ID" value="KAF0762014.1"/>
    <property type="molecule type" value="Genomic_DNA"/>
</dbReference>